<dbReference type="Proteomes" id="UP001525566">
    <property type="component" value="Unassembled WGS sequence"/>
</dbReference>
<accession>A0ABT2IQK0</accession>
<dbReference type="EMBL" id="JAOAMU010000001">
    <property type="protein sequence ID" value="MCT2561098.1"/>
    <property type="molecule type" value="Genomic_DNA"/>
</dbReference>
<organism evidence="1 2">
    <name type="scientific">Chryseobacterium herbae</name>
    <dbReference type="NCBI Taxonomy" id="2976476"/>
    <lineage>
        <taxon>Bacteria</taxon>
        <taxon>Pseudomonadati</taxon>
        <taxon>Bacteroidota</taxon>
        <taxon>Flavobacteriia</taxon>
        <taxon>Flavobacteriales</taxon>
        <taxon>Weeksellaceae</taxon>
        <taxon>Chryseobacterium group</taxon>
        <taxon>Chryseobacterium</taxon>
    </lineage>
</organism>
<evidence type="ECO:0000313" key="1">
    <source>
        <dbReference type="EMBL" id="MCT2561098.1"/>
    </source>
</evidence>
<evidence type="ECO:0000313" key="2">
    <source>
        <dbReference type="Proteomes" id="UP001525566"/>
    </source>
</evidence>
<sequence>MKKIILIFFLLVLTLGYAQKIPTFALRSEVGSYTQFGLRALDKNDLYVILGTSDPMTGSPPQYLVYIFKAKGDVYFYYKNSPLSSNKVELSEEDKKRLFETIHSKKFKKFLNYNQEDFELKNKKKDYPLLLDTTYSLTVIQNGKQNTYSYFSKKHLESDNPRINKRMLKKYTDILDKFGEVKTDKGH</sequence>
<evidence type="ECO:0008006" key="3">
    <source>
        <dbReference type="Google" id="ProtNLM"/>
    </source>
</evidence>
<dbReference type="RefSeq" id="WP_259836987.1">
    <property type="nucleotide sequence ID" value="NZ_JAOAMU010000001.1"/>
</dbReference>
<gene>
    <name evidence="1" type="ORF">N0B48_04270</name>
</gene>
<keyword evidence="2" id="KW-1185">Reference proteome</keyword>
<reference evidence="1 2" key="1">
    <citation type="submission" date="2022-09" db="EMBL/GenBank/DDBJ databases">
        <title>Chryseobacterium oleae sp.nov., isolated from the inter-root soil of Pyrola calliantha H. Andr. in Tibet.</title>
        <authorList>
            <person name="Li Z."/>
        </authorList>
    </citation>
    <scope>NUCLEOTIDE SEQUENCE [LARGE SCALE GENOMIC DNA]</scope>
    <source>
        <strain evidence="2">pc1-10</strain>
    </source>
</reference>
<proteinExistence type="predicted"/>
<comment type="caution">
    <text evidence="1">The sequence shown here is derived from an EMBL/GenBank/DDBJ whole genome shotgun (WGS) entry which is preliminary data.</text>
</comment>
<protein>
    <recommendedName>
        <fullName evidence="3">DUF4369 domain-containing protein</fullName>
    </recommendedName>
</protein>
<name>A0ABT2IQK0_9FLAO</name>